<evidence type="ECO:0000313" key="2">
    <source>
        <dbReference type="EMBL" id="NMF10371.1"/>
    </source>
</evidence>
<comment type="caution">
    <text evidence="2">The sequence shown here is derived from an EMBL/GenBank/DDBJ whole genome shotgun (WGS) entry which is preliminary data.</text>
</comment>
<keyword evidence="1" id="KW-1133">Transmembrane helix</keyword>
<dbReference type="EMBL" id="JABAGA010000010">
    <property type="protein sequence ID" value="NMF10371.1"/>
    <property type="molecule type" value="Genomic_DNA"/>
</dbReference>
<reference evidence="2 3" key="1">
    <citation type="submission" date="2020-04" db="EMBL/GenBank/DDBJ databases">
        <authorList>
            <person name="Hitch T.C.A."/>
            <person name="Wylensek D."/>
            <person name="Clavel T."/>
        </authorList>
    </citation>
    <scope>NUCLEOTIDE SEQUENCE [LARGE SCALE GENOMIC DNA]</scope>
    <source>
        <strain evidence="2 3">BL-383-APC-2I</strain>
    </source>
</reference>
<dbReference type="RefSeq" id="WP_168938470.1">
    <property type="nucleotide sequence ID" value="NZ_JABAGA010000010.1"/>
</dbReference>
<proteinExistence type="predicted"/>
<name>A0A7X9SYI1_9CORY</name>
<accession>A0A7X9SYI1</accession>
<evidence type="ECO:0000313" key="3">
    <source>
        <dbReference type="Proteomes" id="UP000589552"/>
    </source>
</evidence>
<gene>
    <name evidence="2" type="ORF">HF852_12340</name>
</gene>
<feature type="transmembrane region" description="Helical" evidence="1">
    <location>
        <begin position="84"/>
        <end position="110"/>
    </location>
</feature>
<feature type="transmembrane region" description="Helical" evidence="1">
    <location>
        <begin position="54"/>
        <end position="78"/>
    </location>
</feature>
<feature type="transmembrane region" description="Helical" evidence="1">
    <location>
        <begin position="28"/>
        <end position="47"/>
    </location>
</feature>
<dbReference type="Proteomes" id="UP000589552">
    <property type="component" value="Unassembled WGS sequence"/>
</dbReference>
<protein>
    <submittedName>
        <fullName evidence="2">Uncharacterized protein</fullName>
    </submittedName>
</protein>
<organism evidence="2 3">
    <name type="scientific">Corynebacterium xerosis</name>
    <dbReference type="NCBI Taxonomy" id="1725"/>
    <lineage>
        <taxon>Bacteria</taxon>
        <taxon>Bacillati</taxon>
        <taxon>Actinomycetota</taxon>
        <taxon>Actinomycetes</taxon>
        <taxon>Mycobacteriales</taxon>
        <taxon>Corynebacteriaceae</taxon>
        <taxon>Corynebacterium</taxon>
    </lineage>
</organism>
<keyword evidence="1" id="KW-0812">Transmembrane</keyword>
<sequence length="131" mass="13131">MRSLFLAAAAVHAVLVAAIMLALRIDIMILSAIGILATLAIGGVAFARGGRGAGMWAGLVAGVIALVGWGSWLVLWAMDTGRGGAVINIGGILLPALAVIVYLVAALLPATRRAKTAPRQPPGRGGEGAVS</sequence>
<dbReference type="AlphaFoldDB" id="A0A7X9SYI1"/>
<keyword evidence="1" id="KW-0472">Membrane</keyword>
<evidence type="ECO:0000256" key="1">
    <source>
        <dbReference type="SAM" id="Phobius"/>
    </source>
</evidence>